<protein>
    <submittedName>
        <fullName evidence="1">Uncharacterized protein</fullName>
    </submittedName>
</protein>
<evidence type="ECO:0000313" key="1">
    <source>
        <dbReference type="EMBL" id="VEL35778.1"/>
    </source>
</evidence>
<reference evidence="1" key="1">
    <citation type="submission" date="2018-11" db="EMBL/GenBank/DDBJ databases">
        <authorList>
            <consortium name="Pathogen Informatics"/>
        </authorList>
    </citation>
    <scope>NUCLEOTIDE SEQUENCE</scope>
</reference>
<name>A0A3S5B770_9PLAT</name>
<comment type="caution">
    <text evidence="1">The sequence shown here is derived from an EMBL/GenBank/DDBJ whole genome shotgun (WGS) entry which is preliminary data.</text>
</comment>
<dbReference type="EMBL" id="CAAALY010250650">
    <property type="protein sequence ID" value="VEL35778.1"/>
    <property type="molecule type" value="Genomic_DNA"/>
</dbReference>
<organism evidence="1 2">
    <name type="scientific">Protopolystoma xenopodis</name>
    <dbReference type="NCBI Taxonomy" id="117903"/>
    <lineage>
        <taxon>Eukaryota</taxon>
        <taxon>Metazoa</taxon>
        <taxon>Spiralia</taxon>
        <taxon>Lophotrochozoa</taxon>
        <taxon>Platyhelminthes</taxon>
        <taxon>Monogenea</taxon>
        <taxon>Polyopisthocotylea</taxon>
        <taxon>Polystomatidea</taxon>
        <taxon>Polystomatidae</taxon>
        <taxon>Protopolystoma</taxon>
    </lineage>
</organism>
<keyword evidence="2" id="KW-1185">Reference proteome</keyword>
<proteinExistence type="predicted"/>
<accession>A0A3S5B770</accession>
<dbReference type="Proteomes" id="UP000784294">
    <property type="component" value="Unassembled WGS sequence"/>
</dbReference>
<evidence type="ECO:0000313" key="2">
    <source>
        <dbReference type="Proteomes" id="UP000784294"/>
    </source>
</evidence>
<sequence length="136" mass="15284">MGLLFRSDLHIGPAAFEQYRDRPIHFINGISLLRHRTACPFDTGCHCAMPSTGNIRLRRSHSNASSIWICLEGPVSLGRLRCGSRGSSRSNTIRYMHFGARLLHRSFMGRFHTVLIDNVAFGGWGLENERLALTDS</sequence>
<gene>
    <name evidence="1" type="ORF">PXEA_LOCUS29218</name>
</gene>
<dbReference type="AlphaFoldDB" id="A0A3S5B770"/>